<dbReference type="Proteomes" id="UP000481643">
    <property type="component" value="Unassembled WGS sequence"/>
</dbReference>
<evidence type="ECO:0008006" key="3">
    <source>
        <dbReference type="Google" id="ProtNLM"/>
    </source>
</evidence>
<dbReference type="InterPro" id="IPR053860">
    <property type="entry name" value="DUF6932"/>
</dbReference>
<organism evidence="1 2">
    <name type="scientific">Brucella tritici</name>
    <dbReference type="NCBI Taxonomy" id="94626"/>
    <lineage>
        <taxon>Bacteria</taxon>
        <taxon>Pseudomonadati</taxon>
        <taxon>Pseudomonadota</taxon>
        <taxon>Alphaproteobacteria</taxon>
        <taxon>Hyphomicrobiales</taxon>
        <taxon>Brucellaceae</taxon>
        <taxon>Brucella/Ochrobactrum group</taxon>
        <taxon>Brucella</taxon>
    </lineage>
</organism>
<sequence length="134" mass="14961">MCWSTFVEEYGFNQRRIELIHMLQAELAVIASKGWAYRVYIFGSFIKEPLRAVPGDIDVLLSISQPFGAERWYQAGRADLHIKHIVMSADPSTPATLRAGKTAQEMISVFNEGCQLTGEKARIDGDGSDLVELI</sequence>
<gene>
    <name evidence="1" type="ORF">F9L08_14000</name>
</gene>
<evidence type="ECO:0000313" key="1">
    <source>
        <dbReference type="EMBL" id="KAB2684398.1"/>
    </source>
</evidence>
<accession>A0A6L3YMV0</accession>
<proteinExistence type="predicted"/>
<dbReference type="AlphaFoldDB" id="A0A6L3YMV0"/>
<dbReference type="EMBL" id="WBVX01000013">
    <property type="protein sequence ID" value="KAB2684398.1"/>
    <property type="molecule type" value="Genomic_DNA"/>
</dbReference>
<dbReference type="RefSeq" id="WP_151652052.1">
    <property type="nucleotide sequence ID" value="NZ_WBVX01000013.1"/>
</dbReference>
<comment type="caution">
    <text evidence="1">The sequence shown here is derived from an EMBL/GenBank/DDBJ whole genome shotgun (WGS) entry which is preliminary data.</text>
</comment>
<reference evidence="1 2" key="1">
    <citation type="submission" date="2019-09" db="EMBL/GenBank/DDBJ databases">
        <title>Taxonomic organization of the family Brucellaceae based on a phylogenomic approach.</title>
        <authorList>
            <person name="Leclercq S."/>
            <person name="Cloeckaert A."/>
            <person name="Zygmunt M.S."/>
        </authorList>
    </citation>
    <scope>NUCLEOTIDE SEQUENCE [LARGE SCALE GENOMIC DNA]</scope>
    <source>
        <strain evidence="1 2">WS1830</strain>
    </source>
</reference>
<dbReference type="Pfam" id="PF22014">
    <property type="entry name" value="DUF6932"/>
    <property type="match status" value="1"/>
</dbReference>
<protein>
    <recommendedName>
        <fullName evidence="3">Polymerase nucleotidyl transferase domain-containing protein</fullName>
    </recommendedName>
</protein>
<name>A0A6L3YMV0_9HYPH</name>
<evidence type="ECO:0000313" key="2">
    <source>
        <dbReference type="Proteomes" id="UP000481643"/>
    </source>
</evidence>